<dbReference type="GO" id="GO:0003964">
    <property type="term" value="F:RNA-directed DNA polymerase activity"/>
    <property type="evidence" value="ECO:0007669"/>
    <property type="project" value="UniProtKB-KW"/>
</dbReference>
<evidence type="ECO:0000259" key="2">
    <source>
        <dbReference type="PROSITE" id="PS50878"/>
    </source>
</evidence>
<feature type="non-terminal residue" evidence="3">
    <location>
        <position position="1"/>
    </location>
</feature>
<keyword evidence="3" id="KW-0695">RNA-directed DNA polymerase</keyword>
<evidence type="ECO:0000256" key="1">
    <source>
        <dbReference type="ARBA" id="ARBA00012493"/>
    </source>
</evidence>
<evidence type="ECO:0000313" key="3">
    <source>
        <dbReference type="EMBL" id="KAK9675083.1"/>
    </source>
</evidence>
<dbReference type="InterPro" id="IPR051320">
    <property type="entry name" value="Viral_Replic_Matur_Polypro"/>
</dbReference>
<evidence type="ECO:0000313" key="4">
    <source>
        <dbReference type="Proteomes" id="UP001458880"/>
    </source>
</evidence>
<reference evidence="3 4" key="1">
    <citation type="journal article" date="2024" name="BMC Genomics">
        <title>De novo assembly and annotation of Popillia japonica's genome with initial clues to its potential as an invasive pest.</title>
        <authorList>
            <person name="Cucini C."/>
            <person name="Boschi S."/>
            <person name="Funari R."/>
            <person name="Cardaioli E."/>
            <person name="Iannotti N."/>
            <person name="Marturano G."/>
            <person name="Paoli F."/>
            <person name="Bruttini M."/>
            <person name="Carapelli A."/>
            <person name="Frati F."/>
            <person name="Nardi F."/>
        </authorList>
    </citation>
    <scope>NUCLEOTIDE SEQUENCE [LARGE SCALE GENOMIC DNA]</scope>
    <source>
        <strain evidence="3">DMR45628</strain>
    </source>
</reference>
<dbReference type="Pfam" id="PF00078">
    <property type="entry name" value="RVT_1"/>
    <property type="match status" value="1"/>
</dbReference>
<dbReference type="FunFam" id="3.30.70.270:FF:000020">
    <property type="entry name" value="Transposon Tf2-6 polyprotein-like Protein"/>
    <property type="match status" value="1"/>
</dbReference>
<keyword evidence="3" id="KW-0808">Transferase</keyword>
<gene>
    <name evidence="3" type="ORF">QE152_g40648</name>
</gene>
<dbReference type="EMBL" id="JASPKY010001283">
    <property type="protein sequence ID" value="KAK9675083.1"/>
    <property type="molecule type" value="Genomic_DNA"/>
</dbReference>
<dbReference type="CDD" id="cd01647">
    <property type="entry name" value="RT_LTR"/>
    <property type="match status" value="1"/>
</dbReference>
<dbReference type="Proteomes" id="UP001458880">
    <property type="component" value="Unassembled WGS sequence"/>
</dbReference>
<proteinExistence type="predicted"/>
<keyword evidence="3" id="KW-0548">Nucleotidyltransferase</keyword>
<accession>A0AAW1HFN7</accession>
<keyword evidence="4" id="KW-1185">Reference proteome</keyword>
<name>A0AAW1HFN7_POPJA</name>
<dbReference type="SUPFAM" id="SSF56672">
    <property type="entry name" value="DNA/RNA polymerases"/>
    <property type="match status" value="2"/>
</dbReference>
<sequence>ERDEISKIITEWKKAGIVTETKSPYASPVLLVKKKNGESRLVIDYRKLNSQTERIHFPLPNLDEHLETLCGTNIFPVLLVKKKNGESRLVIDYRKLNSQTERINFPLPNLDEHLETLCGTNIFITLDLAHGYLQLPLDKESRQKTAFITPEETGEFTRAMFGLMNAPFYFSKLMQCVLGPLRNDIVLFYLDDMLIPASNWDQLMMRLKQVLQRLRDAKLTIKLSKCEFGKTKIEYLGFKISGEGIEPADLKINAIRHFPRPRNEHEIRRFIGMASFFRRFVQKFAQIAAPLTRLTKKNCKFKWDKEQEDAFTILKEK</sequence>
<protein>
    <recommendedName>
        <fullName evidence="1">RNA-directed DNA polymerase</fullName>
        <ecNumber evidence="1">2.7.7.49</ecNumber>
    </recommendedName>
</protein>
<comment type="caution">
    <text evidence="3">The sequence shown here is derived from an EMBL/GenBank/DDBJ whole genome shotgun (WGS) entry which is preliminary data.</text>
</comment>
<dbReference type="InterPro" id="IPR000477">
    <property type="entry name" value="RT_dom"/>
</dbReference>
<dbReference type="PROSITE" id="PS50878">
    <property type="entry name" value="RT_POL"/>
    <property type="match status" value="1"/>
</dbReference>
<dbReference type="InterPro" id="IPR043502">
    <property type="entry name" value="DNA/RNA_pol_sf"/>
</dbReference>
<dbReference type="Gene3D" id="3.10.10.10">
    <property type="entry name" value="HIV Type 1 Reverse Transcriptase, subunit A, domain 1"/>
    <property type="match status" value="1"/>
</dbReference>
<dbReference type="InterPro" id="IPR043128">
    <property type="entry name" value="Rev_trsase/Diguanyl_cyclase"/>
</dbReference>
<organism evidence="3 4">
    <name type="scientific">Popillia japonica</name>
    <name type="common">Japanese beetle</name>
    <dbReference type="NCBI Taxonomy" id="7064"/>
    <lineage>
        <taxon>Eukaryota</taxon>
        <taxon>Metazoa</taxon>
        <taxon>Ecdysozoa</taxon>
        <taxon>Arthropoda</taxon>
        <taxon>Hexapoda</taxon>
        <taxon>Insecta</taxon>
        <taxon>Pterygota</taxon>
        <taxon>Neoptera</taxon>
        <taxon>Endopterygota</taxon>
        <taxon>Coleoptera</taxon>
        <taxon>Polyphaga</taxon>
        <taxon>Scarabaeiformia</taxon>
        <taxon>Scarabaeidae</taxon>
        <taxon>Rutelinae</taxon>
        <taxon>Popillia</taxon>
    </lineage>
</organism>
<dbReference type="Gene3D" id="3.30.70.270">
    <property type="match status" value="2"/>
</dbReference>
<feature type="domain" description="Reverse transcriptase" evidence="2">
    <location>
        <begin position="13"/>
        <end position="240"/>
    </location>
</feature>
<dbReference type="EC" id="2.7.7.49" evidence="1"/>
<dbReference type="PANTHER" id="PTHR33064:SF37">
    <property type="entry name" value="RIBONUCLEASE H"/>
    <property type="match status" value="1"/>
</dbReference>
<dbReference type="PANTHER" id="PTHR33064">
    <property type="entry name" value="POL PROTEIN"/>
    <property type="match status" value="1"/>
</dbReference>
<dbReference type="AlphaFoldDB" id="A0AAW1HFN7"/>